<evidence type="ECO:0000313" key="4">
    <source>
        <dbReference type="Proteomes" id="UP000019478"/>
    </source>
</evidence>
<gene>
    <name evidence="3" type="ORF">A1O3_06101</name>
</gene>
<dbReference type="Pfam" id="PF08512">
    <property type="entry name" value="Rttp106-like_middle"/>
    <property type="match status" value="1"/>
</dbReference>
<dbReference type="AlphaFoldDB" id="W9XPY2"/>
<sequence length="126" mass="14107">MPHPTCRSAYSRYCVLPTDRHLLRLQESRRLFAFEHVDSISYTSVLQRTFNLNIAYRQPPLGGDSVPENLDSAAIQEVESSMLDQADFPGIDAYVRRHDMVCRMPASPSHAESGRATKKANAANAN</sequence>
<proteinExistence type="predicted"/>
<dbReference type="Proteomes" id="UP000019478">
    <property type="component" value="Unassembled WGS sequence"/>
</dbReference>
<dbReference type="STRING" id="1182542.W9XPY2"/>
<dbReference type="EMBL" id="AMGY01000005">
    <property type="protein sequence ID" value="EXJ82288.1"/>
    <property type="molecule type" value="Genomic_DNA"/>
</dbReference>
<evidence type="ECO:0000256" key="1">
    <source>
        <dbReference type="SAM" id="MobiDB-lite"/>
    </source>
</evidence>
<dbReference type="RefSeq" id="XP_007734411.1">
    <property type="nucleotide sequence ID" value="XM_007736221.1"/>
</dbReference>
<name>W9XPY2_9EURO</name>
<dbReference type="GeneID" id="19170211"/>
<accession>W9XPY2</accession>
<organism evidence="3 4">
    <name type="scientific">Capronia epimyces CBS 606.96</name>
    <dbReference type="NCBI Taxonomy" id="1182542"/>
    <lineage>
        <taxon>Eukaryota</taxon>
        <taxon>Fungi</taxon>
        <taxon>Dikarya</taxon>
        <taxon>Ascomycota</taxon>
        <taxon>Pezizomycotina</taxon>
        <taxon>Eurotiomycetes</taxon>
        <taxon>Chaetothyriomycetidae</taxon>
        <taxon>Chaetothyriales</taxon>
        <taxon>Herpotrichiellaceae</taxon>
        <taxon>Capronia</taxon>
    </lineage>
</organism>
<comment type="caution">
    <text evidence="3">The sequence shown here is derived from an EMBL/GenBank/DDBJ whole genome shotgun (WGS) entry which is preliminary data.</text>
</comment>
<dbReference type="Gene3D" id="2.30.29.30">
    <property type="entry name" value="Pleckstrin-homology domain (PH domain)/Phosphotyrosine-binding domain (PTB)"/>
    <property type="match status" value="1"/>
</dbReference>
<protein>
    <recommendedName>
        <fullName evidence="2">Histone chaperone RTT106/FACT complex subunit SPT16-like middle domain-containing protein</fullName>
    </recommendedName>
</protein>
<dbReference type="HOGENOM" id="CLU_1981382_0_0_1"/>
<dbReference type="OrthoDB" id="75754at2759"/>
<dbReference type="InterPro" id="IPR013719">
    <property type="entry name" value="RTT106/SPT16-like_middle_dom"/>
</dbReference>
<evidence type="ECO:0000313" key="3">
    <source>
        <dbReference type="EMBL" id="EXJ82288.1"/>
    </source>
</evidence>
<feature type="domain" description="Histone chaperone RTT106/FACT complex subunit SPT16-like middle" evidence="2">
    <location>
        <begin position="13"/>
        <end position="100"/>
    </location>
</feature>
<reference evidence="3 4" key="1">
    <citation type="submission" date="2013-03" db="EMBL/GenBank/DDBJ databases">
        <title>The Genome Sequence of Capronia epimyces CBS 606.96.</title>
        <authorList>
            <consortium name="The Broad Institute Genomics Platform"/>
            <person name="Cuomo C."/>
            <person name="de Hoog S."/>
            <person name="Gorbushina A."/>
            <person name="Walker B."/>
            <person name="Young S.K."/>
            <person name="Zeng Q."/>
            <person name="Gargeya S."/>
            <person name="Fitzgerald M."/>
            <person name="Haas B."/>
            <person name="Abouelleil A."/>
            <person name="Allen A.W."/>
            <person name="Alvarado L."/>
            <person name="Arachchi H.M."/>
            <person name="Berlin A.M."/>
            <person name="Chapman S.B."/>
            <person name="Gainer-Dewar J."/>
            <person name="Goldberg J."/>
            <person name="Griggs A."/>
            <person name="Gujja S."/>
            <person name="Hansen M."/>
            <person name="Howarth C."/>
            <person name="Imamovic A."/>
            <person name="Ireland A."/>
            <person name="Larimer J."/>
            <person name="McCowan C."/>
            <person name="Murphy C."/>
            <person name="Pearson M."/>
            <person name="Poon T.W."/>
            <person name="Priest M."/>
            <person name="Roberts A."/>
            <person name="Saif S."/>
            <person name="Shea T."/>
            <person name="Sisk P."/>
            <person name="Sykes S."/>
            <person name="Wortman J."/>
            <person name="Nusbaum C."/>
            <person name="Birren B."/>
        </authorList>
    </citation>
    <scope>NUCLEOTIDE SEQUENCE [LARGE SCALE GENOMIC DNA]</scope>
    <source>
        <strain evidence="3 4">CBS 606.96</strain>
    </source>
</reference>
<keyword evidence="4" id="KW-1185">Reference proteome</keyword>
<evidence type="ECO:0000259" key="2">
    <source>
        <dbReference type="Pfam" id="PF08512"/>
    </source>
</evidence>
<dbReference type="InterPro" id="IPR011993">
    <property type="entry name" value="PH-like_dom_sf"/>
</dbReference>
<dbReference type="SUPFAM" id="SSF50729">
    <property type="entry name" value="PH domain-like"/>
    <property type="match status" value="1"/>
</dbReference>
<feature type="region of interest" description="Disordered" evidence="1">
    <location>
        <begin position="105"/>
        <end position="126"/>
    </location>
</feature>